<evidence type="ECO:0000313" key="1">
    <source>
        <dbReference type="EMBL" id="GGM71852.1"/>
    </source>
</evidence>
<organism evidence="1 2">
    <name type="scientific">Lentzea pudingi</name>
    <dbReference type="NCBI Taxonomy" id="1789439"/>
    <lineage>
        <taxon>Bacteria</taxon>
        <taxon>Bacillati</taxon>
        <taxon>Actinomycetota</taxon>
        <taxon>Actinomycetes</taxon>
        <taxon>Pseudonocardiales</taxon>
        <taxon>Pseudonocardiaceae</taxon>
        <taxon>Lentzea</taxon>
    </lineage>
</organism>
<dbReference type="EMBL" id="BMNC01000001">
    <property type="protein sequence ID" value="GGM71852.1"/>
    <property type="molecule type" value="Genomic_DNA"/>
</dbReference>
<name>A0ABQ2HBA4_9PSEU</name>
<accession>A0ABQ2HBA4</accession>
<keyword evidence="2" id="KW-1185">Reference proteome</keyword>
<evidence type="ECO:0000313" key="2">
    <source>
        <dbReference type="Proteomes" id="UP000597656"/>
    </source>
</evidence>
<proteinExistence type="predicted"/>
<comment type="caution">
    <text evidence="1">The sequence shown here is derived from an EMBL/GenBank/DDBJ whole genome shotgun (WGS) entry which is preliminary data.</text>
</comment>
<sequence>MPTVSASCPDARFFRSADTTNPPVSVGRCVSRREFAPVVRLPLRVNRRRRFGSTRRPDDRLLGELAAVCGAAALYTAALVCNGSEVHFIPRFSL</sequence>
<reference evidence="2" key="1">
    <citation type="journal article" date="2019" name="Int. J. Syst. Evol. Microbiol.">
        <title>The Global Catalogue of Microorganisms (GCM) 10K type strain sequencing project: providing services to taxonomists for standard genome sequencing and annotation.</title>
        <authorList>
            <consortium name="The Broad Institute Genomics Platform"/>
            <consortium name="The Broad Institute Genome Sequencing Center for Infectious Disease"/>
            <person name="Wu L."/>
            <person name="Ma J."/>
        </authorList>
    </citation>
    <scope>NUCLEOTIDE SEQUENCE [LARGE SCALE GENOMIC DNA]</scope>
    <source>
        <strain evidence="2">CGMCC 4.7319</strain>
    </source>
</reference>
<dbReference type="Proteomes" id="UP000597656">
    <property type="component" value="Unassembled WGS sequence"/>
</dbReference>
<gene>
    <name evidence="1" type="ORF">GCM10011609_04510</name>
</gene>
<protein>
    <submittedName>
        <fullName evidence="1">Uncharacterized protein</fullName>
    </submittedName>
</protein>